<dbReference type="Proteomes" id="UP001370490">
    <property type="component" value="Unassembled WGS sequence"/>
</dbReference>
<dbReference type="Pfam" id="PF13855">
    <property type="entry name" value="LRR_8"/>
    <property type="match status" value="1"/>
</dbReference>
<reference evidence="4 5" key="1">
    <citation type="submission" date="2023-12" db="EMBL/GenBank/DDBJ databases">
        <title>A high-quality genome assembly for Dillenia turbinata (Dilleniales).</title>
        <authorList>
            <person name="Chanderbali A."/>
        </authorList>
    </citation>
    <scope>NUCLEOTIDE SEQUENCE [LARGE SCALE GENOMIC DNA]</scope>
    <source>
        <strain evidence="4">LSX21</strain>
        <tissue evidence="4">Leaf</tissue>
    </source>
</reference>
<dbReference type="Gene3D" id="3.80.10.10">
    <property type="entry name" value="Ribonuclease Inhibitor"/>
    <property type="match status" value="1"/>
</dbReference>
<dbReference type="PROSITE" id="PS51450">
    <property type="entry name" value="LRR"/>
    <property type="match status" value="3"/>
</dbReference>
<dbReference type="AlphaFoldDB" id="A0AAN8UR19"/>
<keyword evidence="1" id="KW-0433">Leucine-rich repeat</keyword>
<evidence type="ECO:0000313" key="4">
    <source>
        <dbReference type="EMBL" id="KAK6918939.1"/>
    </source>
</evidence>
<dbReference type="InterPro" id="IPR003591">
    <property type="entry name" value="Leu-rich_rpt_typical-subtyp"/>
</dbReference>
<dbReference type="InterPro" id="IPR001611">
    <property type="entry name" value="Leu-rich_rpt"/>
</dbReference>
<dbReference type="EMBL" id="JBAMMX010000022">
    <property type="protein sequence ID" value="KAK6918939.1"/>
    <property type="molecule type" value="Genomic_DNA"/>
</dbReference>
<dbReference type="SUPFAM" id="SSF52075">
    <property type="entry name" value="Outer arm dynein light chain 1"/>
    <property type="match status" value="1"/>
</dbReference>
<feature type="region of interest" description="Disordered" evidence="3">
    <location>
        <begin position="144"/>
        <end position="271"/>
    </location>
</feature>
<evidence type="ECO:0000256" key="3">
    <source>
        <dbReference type="SAM" id="MobiDB-lite"/>
    </source>
</evidence>
<dbReference type="FunFam" id="3.80.10.10:FF:000320">
    <property type="entry name" value="Protein phosphatase 1 regulatory subunit pprA"/>
    <property type="match status" value="1"/>
</dbReference>
<dbReference type="InterPro" id="IPR032675">
    <property type="entry name" value="LRR_dom_sf"/>
</dbReference>
<gene>
    <name evidence="4" type="ORF">RJ641_017361</name>
</gene>
<feature type="compositionally biased region" description="Polar residues" evidence="3">
    <location>
        <begin position="156"/>
        <end position="196"/>
    </location>
</feature>
<sequence length="719" mass="78613">MKLTSESSQWLDFRAFMRIQAAPSQSGSLNQKAVQPAVESMGKYLEDPTQNAALGVTYNSMLTDPSLLKDKGVPYINSSNKDATSLVSLDPGWKSGDISSSFNSEDGKGTLRRRFLKKSQSLGSELGTNLRIFCEIDTEDEPDHSFTFDGFHDPNGTITSIQNNDPGKSAVNNQYPEASTAESPRVSSGAVNNGSFFSDGDPQQFGKDGHEDYDTPLSGDGAGDSGDHSDTPRSPPLIVRSYSVPNFGADGAKAKEGSPCPSRMEPRCRSSEDLNVLQFRRKDGQAHEVETESLHNKEGDDFYNVGKTTCENPPDDSCDTYDSVGLTKEWVVPGMDEISIVNYSQGESSFHRWDELPGKDFKLKHIEEWVSDLQHCEPLEEENEAFDANDQVIKSSGGLDTATAAKLDGSVTLGMEVAKKYISSLSATATTAQLANHGLVVIPFVSVFVSLRALNLSGNAIVRITAGALPRGLHLLNLSKNKISAIEGLRELSRLRVLDLSYNRILRIGHGLASCSSLKELYLAGNKISEVEGLHRLLKLNVLDLRFNKISTSNCLGQLAANYNSLQAISLEGNPAQKNVGDEQLKKYMQGLLPHLTYYNRQPIKASTLKDPADRTVRLGMSSHQFDRGIRADHKSSRKVSLTSHKPSLSTTYGRRSQAVVSPKRSKDKHVRLPPPPCGTKAISNHQPQYFDFSSKLLSLKPKLSSIHNSRSEGNLGAF</sequence>
<dbReference type="GO" id="GO:0005737">
    <property type="term" value="C:cytoplasm"/>
    <property type="evidence" value="ECO:0007669"/>
    <property type="project" value="TreeGrafter"/>
</dbReference>
<dbReference type="SMART" id="SM00365">
    <property type="entry name" value="LRR_SD22"/>
    <property type="match status" value="4"/>
</dbReference>
<feature type="region of interest" description="Disordered" evidence="3">
    <location>
        <begin position="630"/>
        <end position="683"/>
    </location>
</feature>
<feature type="compositionally biased region" description="Polar residues" evidence="3">
    <location>
        <begin position="639"/>
        <end position="655"/>
    </location>
</feature>
<name>A0AAN8UR19_9MAGN</name>
<comment type="caution">
    <text evidence="4">The sequence shown here is derived from an EMBL/GenBank/DDBJ whole genome shotgun (WGS) entry which is preliminary data.</text>
</comment>
<dbReference type="PANTHER" id="PTHR15454">
    <property type="entry name" value="NISCHARIN RELATED"/>
    <property type="match status" value="1"/>
</dbReference>
<accession>A0AAN8UR19</accession>
<evidence type="ECO:0000313" key="5">
    <source>
        <dbReference type="Proteomes" id="UP001370490"/>
    </source>
</evidence>
<evidence type="ECO:0008006" key="6">
    <source>
        <dbReference type="Google" id="ProtNLM"/>
    </source>
</evidence>
<protein>
    <recommendedName>
        <fullName evidence="6">Protein phosphatase 1 regulatory subunit 7</fullName>
    </recommendedName>
</protein>
<evidence type="ECO:0000256" key="2">
    <source>
        <dbReference type="ARBA" id="ARBA00022737"/>
    </source>
</evidence>
<evidence type="ECO:0000256" key="1">
    <source>
        <dbReference type="ARBA" id="ARBA00022614"/>
    </source>
</evidence>
<dbReference type="PANTHER" id="PTHR15454:SF7">
    <property type="entry name" value="OS07G0106100 PROTEIN"/>
    <property type="match status" value="1"/>
</dbReference>
<dbReference type="SMART" id="SM00369">
    <property type="entry name" value="LRR_TYP"/>
    <property type="match status" value="3"/>
</dbReference>
<keyword evidence="5" id="KW-1185">Reference proteome</keyword>
<proteinExistence type="predicted"/>
<keyword evidence="2" id="KW-0677">Repeat</keyword>
<organism evidence="4 5">
    <name type="scientific">Dillenia turbinata</name>
    <dbReference type="NCBI Taxonomy" id="194707"/>
    <lineage>
        <taxon>Eukaryota</taxon>
        <taxon>Viridiplantae</taxon>
        <taxon>Streptophyta</taxon>
        <taxon>Embryophyta</taxon>
        <taxon>Tracheophyta</taxon>
        <taxon>Spermatophyta</taxon>
        <taxon>Magnoliopsida</taxon>
        <taxon>eudicotyledons</taxon>
        <taxon>Gunneridae</taxon>
        <taxon>Pentapetalae</taxon>
        <taxon>Dilleniales</taxon>
        <taxon>Dilleniaceae</taxon>
        <taxon>Dillenia</taxon>
    </lineage>
</organism>